<evidence type="ECO:0000313" key="5">
    <source>
        <dbReference type="Proteomes" id="UP000469185"/>
    </source>
</evidence>
<dbReference type="InterPro" id="IPR042099">
    <property type="entry name" value="ANL_N_sf"/>
</dbReference>
<sequence>MTAGTTESAELVKDRPPSIGRMFLDRVESTPDREAYRYPDGSGWTSLTWRQTKDRVWKIGAGLLALGVEAEDRVSIAASTRVEWILSDLAINSIGAATTTVYPSTNLEDVAYILSDAGVKVAFAEDDEQVKKILEHRSQLAELTKVVVFDGDGDGDFVITLARLEELGRELLEEKPTAVDDALEPVGPETLATLVYTSGTTGRPKGVRLVNDNWVYEGVAADALDILNINDLQYLWLPLSHVFGKTLEAIQLRAGFATAVDGNLDRIVENLGVVKPTFMAGAPRIFEKVRAKVIMGVEEEGGAKKKIFDWAFGVGFKVSALEQAGKKPGPLLAFQHGLADRLVFSKIKNRLGGRIRFFISGSAKLSQDVAEWFHAAGMTILEGYGLTETSAAIFVNLPQDCRFGTVGPPLPGTEVTIADDGEVLTRGPAVMRGYHNLPDLTAETLDEDGWYHTGDIGELDNGYLRITDRKKDFIKTSGGKYVAPQKIEVIFKAVSPQSSQIVVHGDGRNYCTALITLDPDAITEWAKHHDLGSMSYEELTRSPRVRELVQGHVDELNARLDRWETIKKFEILPNDLTIESGDMTPSMKVKRKSVEKRYMDVLDRMYT</sequence>
<dbReference type="PROSITE" id="PS00455">
    <property type="entry name" value="AMP_BINDING"/>
    <property type="match status" value="1"/>
</dbReference>
<evidence type="ECO:0000256" key="2">
    <source>
        <dbReference type="ARBA" id="ARBA00022840"/>
    </source>
</evidence>
<protein>
    <submittedName>
        <fullName evidence="4">Long-chain fatty acid--CoA ligase</fullName>
    </submittedName>
</protein>
<accession>A0A6N9YT94</accession>
<dbReference type="Proteomes" id="UP000469185">
    <property type="component" value="Unassembled WGS sequence"/>
</dbReference>
<dbReference type="AlphaFoldDB" id="A0A6N9YT94"/>
<dbReference type="InterPro" id="IPR000873">
    <property type="entry name" value="AMP-dep_synth/lig_dom"/>
</dbReference>
<dbReference type="SUPFAM" id="SSF56801">
    <property type="entry name" value="Acetyl-CoA synthetase-like"/>
    <property type="match status" value="1"/>
</dbReference>
<dbReference type="PANTHER" id="PTHR43272:SF33">
    <property type="entry name" value="AMP-BINDING DOMAIN-CONTAINING PROTEIN-RELATED"/>
    <property type="match status" value="1"/>
</dbReference>
<comment type="caution">
    <text evidence="4">The sequence shown here is derived from an EMBL/GenBank/DDBJ whole genome shotgun (WGS) entry which is preliminary data.</text>
</comment>
<dbReference type="GO" id="GO:0004467">
    <property type="term" value="F:long-chain fatty acid-CoA ligase activity"/>
    <property type="evidence" value="ECO:0007669"/>
    <property type="project" value="TreeGrafter"/>
</dbReference>
<dbReference type="Pfam" id="PF23562">
    <property type="entry name" value="AMP-binding_C_3"/>
    <property type="match status" value="1"/>
</dbReference>
<dbReference type="InterPro" id="IPR020845">
    <property type="entry name" value="AMP-binding_CS"/>
</dbReference>
<feature type="domain" description="AMP-dependent synthetase/ligase" evidence="3">
    <location>
        <begin position="25"/>
        <end position="435"/>
    </location>
</feature>
<dbReference type="GO" id="GO:0016020">
    <property type="term" value="C:membrane"/>
    <property type="evidence" value="ECO:0007669"/>
    <property type="project" value="TreeGrafter"/>
</dbReference>
<dbReference type="Pfam" id="PF00501">
    <property type="entry name" value="AMP-binding"/>
    <property type="match status" value="1"/>
</dbReference>
<name>A0A6N9YT94_9ACTN</name>
<dbReference type="Gene3D" id="3.40.50.12780">
    <property type="entry name" value="N-terminal domain of ligase-like"/>
    <property type="match status" value="1"/>
</dbReference>
<dbReference type="GO" id="GO:0005524">
    <property type="term" value="F:ATP binding"/>
    <property type="evidence" value="ECO:0007669"/>
    <property type="project" value="UniProtKB-KW"/>
</dbReference>
<reference evidence="4 5" key="1">
    <citation type="submission" date="2020-02" db="EMBL/GenBank/DDBJ databases">
        <authorList>
            <person name="Li X.-J."/>
            <person name="Feng X.-M."/>
        </authorList>
    </citation>
    <scope>NUCLEOTIDE SEQUENCE [LARGE SCALE GENOMIC DNA]</scope>
    <source>
        <strain evidence="4 5">CGMCC 4.7225</strain>
    </source>
</reference>
<keyword evidence="4" id="KW-0436">Ligase</keyword>
<gene>
    <name evidence="4" type="ORF">G1H11_22990</name>
</gene>
<organism evidence="4 5">
    <name type="scientific">Phytoactinopolyspora alkaliphila</name>
    <dbReference type="NCBI Taxonomy" id="1783498"/>
    <lineage>
        <taxon>Bacteria</taxon>
        <taxon>Bacillati</taxon>
        <taxon>Actinomycetota</taxon>
        <taxon>Actinomycetes</taxon>
        <taxon>Jiangellales</taxon>
        <taxon>Jiangellaceae</taxon>
        <taxon>Phytoactinopolyspora</taxon>
    </lineage>
</organism>
<dbReference type="PANTHER" id="PTHR43272">
    <property type="entry name" value="LONG-CHAIN-FATTY-ACID--COA LIGASE"/>
    <property type="match status" value="1"/>
</dbReference>
<keyword evidence="5" id="KW-1185">Reference proteome</keyword>
<dbReference type="CDD" id="cd05907">
    <property type="entry name" value="VL_LC_FACS_like"/>
    <property type="match status" value="1"/>
</dbReference>
<evidence type="ECO:0000259" key="3">
    <source>
        <dbReference type="Pfam" id="PF00501"/>
    </source>
</evidence>
<keyword evidence="1" id="KW-0547">Nucleotide-binding</keyword>
<dbReference type="EMBL" id="JAAGOB010000017">
    <property type="protein sequence ID" value="NED98170.1"/>
    <property type="molecule type" value="Genomic_DNA"/>
</dbReference>
<proteinExistence type="predicted"/>
<evidence type="ECO:0000313" key="4">
    <source>
        <dbReference type="EMBL" id="NED98170.1"/>
    </source>
</evidence>
<evidence type="ECO:0000256" key="1">
    <source>
        <dbReference type="ARBA" id="ARBA00022741"/>
    </source>
</evidence>
<dbReference type="RefSeq" id="WP_163820963.1">
    <property type="nucleotide sequence ID" value="NZ_JAAGOB010000017.1"/>
</dbReference>
<keyword evidence="2" id="KW-0067">ATP-binding</keyword>